<accession>A0A9Q1QJR8</accession>
<dbReference type="Proteomes" id="UP001153076">
    <property type="component" value="Unassembled WGS sequence"/>
</dbReference>
<dbReference type="OrthoDB" id="191139at2759"/>
<reference evidence="1" key="1">
    <citation type="submission" date="2022-04" db="EMBL/GenBank/DDBJ databases">
        <title>Carnegiea gigantea Genome sequencing and assembly v2.</title>
        <authorList>
            <person name="Copetti D."/>
            <person name="Sanderson M.J."/>
            <person name="Burquez A."/>
            <person name="Wojciechowski M.F."/>
        </authorList>
    </citation>
    <scope>NUCLEOTIDE SEQUENCE</scope>
    <source>
        <strain evidence="1">SGP5-SGP5p</strain>
        <tissue evidence="1">Aerial part</tissue>
    </source>
</reference>
<name>A0A9Q1QJR8_9CARY</name>
<dbReference type="SUPFAM" id="SSF51735">
    <property type="entry name" value="NAD(P)-binding Rossmann-fold domains"/>
    <property type="match status" value="1"/>
</dbReference>
<dbReference type="InterPro" id="IPR002347">
    <property type="entry name" value="SDR_fam"/>
</dbReference>
<gene>
    <name evidence="1" type="ORF">Cgig2_034042</name>
</gene>
<sequence>MKQTARESGIQGRIVNLSSIAQLHTYEGGIQFDKINEKASYSDKRAYGQCKLANLLHANELSHRLKGEGVNITVNFVHPGLIMTNLMRHNYSLIRMLSLPSQIVSFKVLTRPFWKNVPQLDCTFIIDREQLQPAIPSPKSKRRNWQIFRGVQ</sequence>
<dbReference type="EMBL" id="JAKOGI010000086">
    <property type="protein sequence ID" value="KAJ8444807.1"/>
    <property type="molecule type" value="Genomic_DNA"/>
</dbReference>
<dbReference type="InterPro" id="IPR036291">
    <property type="entry name" value="NAD(P)-bd_dom_sf"/>
</dbReference>
<evidence type="ECO:0000313" key="1">
    <source>
        <dbReference type="EMBL" id="KAJ8444807.1"/>
    </source>
</evidence>
<dbReference type="AlphaFoldDB" id="A0A9Q1QJR8"/>
<keyword evidence="2" id="KW-1185">Reference proteome</keyword>
<dbReference type="InterPro" id="IPR055280">
    <property type="entry name" value="TIC32"/>
</dbReference>
<dbReference type="Gene3D" id="3.40.50.720">
    <property type="entry name" value="NAD(P)-binding Rossmann-like Domain"/>
    <property type="match status" value="1"/>
</dbReference>
<comment type="caution">
    <text evidence="1">The sequence shown here is derived from an EMBL/GenBank/DDBJ whole genome shotgun (WGS) entry which is preliminary data.</text>
</comment>
<dbReference type="PRINTS" id="PR00081">
    <property type="entry name" value="GDHRDH"/>
</dbReference>
<dbReference type="PANTHER" id="PTHR48476">
    <property type="entry name" value="SHORT-CHAIN DEHYDROGENASE TIC 32, CHLOROPLASTIC-LIKE"/>
    <property type="match status" value="1"/>
</dbReference>
<organism evidence="1 2">
    <name type="scientific">Carnegiea gigantea</name>
    <dbReference type="NCBI Taxonomy" id="171969"/>
    <lineage>
        <taxon>Eukaryota</taxon>
        <taxon>Viridiplantae</taxon>
        <taxon>Streptophyta</taxon>
        <taxon>Embryophyta</taxon>
        <taxon>Tracheophyta</taxon>
        <taxon>Spermatophyta</taxon>
        <taxon>Magnoliopsida</taxon>
        <taxon>eudicotyledons</taxon>
        <taxon>Gunneridae</taxon>
        <taxon>Pentapetalae</taxon>
        <taxon>Caryophyllales</taxon>
        <taxon>Cactineae</taxon>
        <taxon>Cactaceae</taxon>
        <taxon>Cactoideae</taxon>
        <taxon>Echinocereeae</taxon>
        <taxon>Carnegiea</taxon>
    </lineage>
</organism>
<protein>
    <submittedName>
        <fullName evidence="1">Uncharacterized protein</fullName>
    </submittedName>
</protein>
<proteinExistence type="predicted"/>
<dbReference type="PANTHER" id="PTHR48476:SF1">
    <property type="entry name" value="SHORT-CHAIN DEHYDROGENASE TIC 32, CHLOROPLASTIC-LIKE"/>
    <property type="match status" value="1"/>
</dbReference>
<evidence type="ECO:0000313" key="2">
    <source>
        <dbReference type="Proteomes" id="UP001153076"/>
    </source>
</evidence>